<evidence type="ECO:0000313" key="1">
    <source>
        <dbReference type="EMBL" id="KAG9332509.1"/>
    </source>
</evidence>
<protein>
    <submittedName>
        <fullName evidence="1">Uncharacterized protein</fullName>
    </submittedName>
</protein>
<dbReference type="Proteomes" id="UP000824540">
    <property type="component" value="Unassembled WGS sequence"/>
</dbReference>
<dbReference type="EMBL" id="JAFBMS010000237">
    <property type="protein sequence ID" value="KAG9332509.1"/>
    <property type="molecule type" value="Genomic_DNA"/>
</dbReference>
<name>A0A8T2MVX0_9TELE</name>
<dbReference type="AlphaFoldDB" id="A0A8T2MVX0"/>
<reference evidence="1" key="1">
    <citation type="thesis" date="2021" institute="BYU ScholarsArchive" country="Provo, UT, USA">
        <title>Applications of and Algorithms for Genome Assembly and Genomic Analyses with an Emphasis on Marine Teleosts.</title>
        <authorList>
            <person name="Pickett B.D."/>
        </authorList>
    </citation>
    <scope>NUCLEOTIDE SEQUENCE</scope>
    <source>
        <strain evidence="1">HI-2016</strain>
    </source>
</reference>
<proteinExistence type="predicted"/>
<organism evidence="1 2">
    <name type="scientific">Albula glossodonta</name>
    <name type="common">roundjaw bonefish</name>
    <dbReference type="NCBI Taxonomy" id="121402"/>
    <lineage>
        <taxon>Eukaryota</taxon>
        <taxon>Metazoa</taxon>
        <taxon>Chordata</taxon>
        <taxon>Craniata</taxon>
        <taxon>Vertebrata</taxon>
        <taxon>Euteleostomi</taxon>
        <taxon>Actinopterygii</taxon>
        <taxon>Neopterygii</taxon>
        <taxon>Teleostei</taxon>
        <taxon>Albuliformes</taxon>
        <taxon>Albulidae</taxon>
        <taxon>Albula</taxon>
    </lineage>
</organism>
<gene>
    <name evidence="1" type="ORF">JZ751_014607</name>
</gene>
<keyword evidence="2" id="KW-1185">Reference proteome</keyword>
<evidence type="ECO:0000313" key="2">
    <source>
        <dbReference type="Proteomes" id="UP000824540"/>
    </source>
</evidence>
<accession>A0A8T2MVX0</accession>
<comment type="caution">
    <text evidence="1">The sequence shown here is derived from an EMBL/GenBank/DDBJ whole genome shotgun (WGS) entry which is preliminary data.</text>
</comment>
<dbReference type="OrthoDB" id="8961830at2759"/>
<sequence>MMHHTWELPPSLPPPPPCSLLPALDSLPDVYFLFSSLFLPSPIPHFPSILDGAENEFRGELLNQRWTRGERISSCETTKSLQSRRIKRFQLVSVSVGGVHVGKSHVGVGVGGGPPAGTKPLSAGLAINVEPLQGPTGAQGAEQRQD</sequence>